<accession>A0A5J6GL12</accession>
<dbReference type="RefSeq" id="WP_150494473.1">
    <property type="nucleotide sequence ID" value="NZ_CP023699.1"/>
</dbReference>
<feature type="region of interest" description="Disordered" evidence="1">
    <location>
        <begin position="27"/>
        <end position="161"/>
    </location>
</feature>
<evidence type="ECO:0000256" key="1">
    <source>
        <dbReference type="SAM" id="MobiDB-lite"/>
    </source>
</evidence>
<dbReference type="AlphaFoldDB" id="A0A5J6GL12"/>
<reference evidence="3 4" key="1">
    <citation type="submission" date="2017-09" db="EMBL/GenBank/DDBJ databases">
        <authorList>
            <person name="Lee N."/>
            <person name="Cho B.-K."/>
        </authorList>
    </citation>
    <scope>NUCLEOTIDE SEQUENCE [LARGE SCALE GENOMIC DNA]</scope>
    <source>
        <strain evidence="3 4">ATCC 12853</strain>
    </source>
</reference>
<feature type="compositionally biased region" description="Low complexity" evidence="1">
    <location>
        <begin position="88"/>
        <end position="97"/>
    </location>
</feature>
<sequence>MHRPTTTAALLLTVAVSATVTGCVSVARPAPTEPAGATAQPSAARTDGRSRPQIVQAPAREALERMGPPPSPQPHPRAAAEEEPGANTPAAAPSRTPRPARPAPVPVRGPASARPDASATRPTPATRPAAPGADTCTLGETYGGWDPDSPQAVICRETYGR</sequence>
<evidence type="ECO:0000313" key="3">
    <source>
        <dbReference type="EMBL" id="QEU95867.1"/>
    </source>
</evidence>
<gene>
    <name evidence="3" type="ORF">CP970_37460</name>
</gene>
<evidence type="ECO:0000313" key="4">
    <source>
        <dbReference type="Proteomes" id="UP000325529"/>
    </source>
</evidence>
<feature type="signal peptide" evidence="2">
    <location>
        <begin position="1"/>
        <end position="18"/>
    </location>
</feature>
<evidence type="ECO:0008006" key="5">
    <source>
        <dbReference type="Google" id="ProtNLM"/>
    </source>
</evidence>
<dbReference type="EMBL" id="CP023699">
    <property type="protein sequence ID" value="QEU95867.1"/>
    <property type="molecule type" value="Genomic_DNA"/>
</dbReference>
<feature type="chain" id="PRO_5039720197" description="Lipoprotein" evidence="2">
    <location>
        <begin position="19"/>
        <end position="161"/>
    </location>
</feature>
<feature type="compositionally biased region" description="Low complexity" evidence="1">
    <location>
        <begin position="108"/>
        <end position="135"/>
    </location>
</feature>
<organism evidence="3 4">
    <name type="scientific">Streptomyces kanamyceticus</name>
    <dbReference type="NCBI Taxonomy" id="1967"/>
    <lineage>
        <taxon>Bacteria</taxon>
        <taxon>Bacillati</taxon>
        <taxon>Actinomycetota</taxon>
        <taxon>Actinomycetes</taxon>
        <taxon>Kitasatosporales</taxon>
        <taxon>Streptomycetaceae</taxon>
        <taxon>Streptomyces</taxon>
    </lineage>
</organism>
<protein>
    <recommendedName>
        <fullName evidence="5">Lipoprotein</fullName>
    </recommendedName>
</protein>
<dbReference type="PROSITE" id="PS51257">
    <property type="entry name" value="PROKAR_LIPOPROTEIN"/>
    <property type="match status" value="1"/>
</dbReference>
<keyword evidence="2" id="KW-0732">Signal</keyword>
<dbReference type="Proteomes" id="UP000325529">
    <property type="component" value="Chromosome"/>
</dbReference>
<dbReference type="KEGG" id="ska:CP970_37460"/>
<keyword evidence="4" id="KW-1185">Reference proteome</keyword>
<name>A0A5J6GL12_STRKN</name>
<proteinExistence type="predicted"/>
<evidence type="ECO:0000256" key="2">
    <source>
        <dbReference type="SAM" id="SignalP"/>
    </source>
</evidence>